<evidence type="ECO:0000313" key="2">
    <source>
        <dbReference type="Proteomes" id="UP000635606"/>
    </source>
</evidence>
<dbReference type="SUPFAM" id="SSF54637">
    <property type="entry name" value="Thioesterase/thiol ester dehydrase-isomerase"/>
    <property type="match status" value="1"/>
</dbReference>
<dbReference type="Proteomes" id="UP000635606">
    <property type="component" value="Unassembled WGS sequence"/>
</dbReference>
<name>A0A8J4EFI1_9ACTN</name>
<dbReference type="GO" id="GO:0047617">
    <property type="term" value="F:fatty acyl-CoA hydrolase activity"/>
    <property type="evidence" value="ECO:0007669"/>
    <property type="project" value="TreeGrafter"/>
</dbReference>
<dbReference type="InterPro" id="IPR029069">
    <property type="entry name" value="HotDog_dom_sf"/>
</dbReference>
<proteinExistence type="predicted"/>
<protein>
    <submittedName>
        <fullName evidence="1">Thioesterase</fullName>
    </submittedName>
</protein>
<accession>A0A8J4EFI1</accession>
<dbReference type="EMBL" id="BOPH01000105">
    <property type="protein sequence ID" value="GIJ72849.1"/>
    <property type="molecule type" value="Genomic_DNA"/>
</dbReference>
<gene>
    <name evidence="1" type="ORF">Voc01_077660</name>
</gene>
<dbReference type="AlphaFoldDB" id="A0A8J4EFI1"/>
<dbReference type="InterPro" id="IPR050563">
    <property type="entry name" value="4-hydroxybenzoyl-CoA_TE"/>
</dbReference>
<evidence type="ECO:0000313" key="1">
    <source>
        <dbReference type="EMBL" id="GIJ72849.1"/>
    </source>
</evidence>
<reference evidence="1" key="1">
    <citation type="submission" date="2021-01" db="EMBL/GenBank/DDBJ databases">
        <title>Whole genome shotgun sequence of Virgisporangium ochraceum NBRC 16418.</title>
        <authorList>
            <person name="Komaki H."/>
            <person name="Tamura T."/>
        </authorList>
    </citation>
    <scope>NUCLEOTIDE SEQUENCE</scope>
    <source>
        <strain evidence="1">NBRC 16418</strain>
    </source>
</reference>
<sequence>MFSVRIEVRSYELDPQGHVNGAVYVQYADHALYACVRAAGVDTDALLRSGVGPVNIETTMRFHRELRGGDEVTVSCAFEWGGGKTFRVRREFHNRAAVLVAEVCTVTGLLDLRTRRLVPDPAARWRAVAGHPEILGLAAVTNA</sequence>
<comment type="caution">
    <text evidence="1">The sequence shown here is derived from an EMBL/GenBank/DDBJ whole genome shotgun (WGS) entry which is preliminary data.</text>
</comment>
<dbReference type="PANTHER" id="PTHR31793:SF24">
    <property type="entry name" value="LONG-CHAIN ACYL-COA THIOESTERASE FADM"/>
    <property type="match status" value="1"/>
</dbReference>
<keyword evidence="2" id="KW-1185">Reference proteome</keyword>
<dbReference type="PANTHER" id="PTHR31793">
    <property type="entry name" value="4-HYDROXYBENZOYL-COA THIOESTERASE FAMILY MEMBER"/>
    <property type="match status" value="1"/>
</dbReference>
<dbReference type="Pfam" id="PF13279">
    <property type="entry name" value="4HBT_2"/>
    <property type="match status" value="1"/>
</dbReference>
<dbReference type="Gene3D" id="3.10.129.10">
    <property type="entry name" value="Hotdog Thioesterase"/>
    <property type="match status" value="1"/>
</dbReference>
<dbReference type="CDD" id="cd00586">
    <property type="entry name" value="4HBT"/>
    <property type="match status" value="1"/>
</dbReference>
<organism evidence="1 2">
    <name type="scientific">Virgisporangium ochraceum</name>
    <dbReference type="NCBI Taxonomy" id="65505"/>
    <lineage>
        <taxon>Bacteria</taxon>
        <taxon>Bacillati</taxon>
        <taxon>Actinomycetota</taxon>
        <taxon>Actinomycetes</taxon>
        <taxon>Micromonosporales</taxon>
        <taxon>Micromonosporaceae</taxon>
        <taxon>Virgisporangium</taxon>
    </lineage>
</organism>